<evidence type="ECO:0000313" key="9">
    <source>
        <dbReference type="EMBL" id="WFD03458.1"/>
    </source>
</evidence>
<dbReference type="Pfam" id="PF01602">
    <property type="entry name" value="Adaptin_N"/>
    <property type="match status" value="1"/>
</dbReference>
<dbReference type="GO" id="GO:0006896">
    <property type="term" value="P:Golgi to vacuole transport"/>
    <property type="evidence" value="ECO:0007669"/>
    <property type="project" value="TreeGrafter"/>
</dbReference>
<keyword evidence="3" id="KW-0813">Transport</keyword>
<dbReference type="PANTHER" id="PTHR22781">
    <property type="entry name" value="DELTA ADAPTIN-RELATED"/>
    <property type="match status" value="1"/>
</dbReference>
<feature type="compositionally biased region" description="Basic residues" evidence="7">
    <location>
        <begin position="786"/>
        <end position="796"/>
    </location>
</feature>
<dbReference type="EMBL" id="CP119937">
    <property type="protein sequence ID" value="WFD03458.1"/>
    <property type="molecule type" value="Genomic_DNA"/>
</dbReference>
<feature type="compositionally biased region" description="Basic and acidic residues" evidence="7">
    <location>
        <begin position="619"/>
        <end position="633"/>
    </location>
</feature>
<feature type="region of interest" description="Disordered" evidence="7">
    <location>
        <begin position="609"/>
        <end position="633"/>
    </location>
</feature>
<keyword evidence="6" id="KW-0472">Membrane</keyword>
<dbReference type="GO" id="GO:0030123">
    <property type="term" value="C:AP-3 adaptor complex"/>
    <property type="evidence" value="ECO:0007669"/>
    <property type="project" value="InterPro"/>
</dbReference>
<keyword evidence="10" id="KW-1185">Reference proteome</keyword>
<feature type="region of interest" description="Disordered" evidence="7">
    <location>
        <begin position="696"/>
        <end position="796"/>
    </location>
</feature>
<dbReference type="Proteomes" id="UP001214603">
    <property type="component" value="Chromosome 4"/>
</dbReference>
<feature type="domain" description="Clathrin/coatomer adaptor adaptin-like N-terminal" evidence="8">
    <location>
        <begin position="21"/>
        <end position="603"/>
    </location>
</feature>
<dbReference type="InterPro" id="IPR016024">
    <property type="entry name" value="ARM-type_fold"/>
</dbReference>
<comment type="subcellular location">
    <subcellularLocation>
        <location evidence="1">Endomembrane system</location>
    </subcellularLocation>
</comment>
<evidence type="ECO:0000256" key="2">
    <source>
        <dbReference type="ARBA" id="ARBA00006613"/>
    </source>
</evidence>
<sequence length="796" mass="88512">MFEKSLTTLIKGLRSHRGRDEARYIASRLQEIRAEVRSADMEVKAEAVLKLAYLRMLGYEVPSASFPVLEAMASNQYHVKHIGYLAAALCFSEDTDVLILATNLIKKDLHSAQPLDVLAALNGLSHVINPELAQHLSEDIALMLTHSKPRVRKRAVLVLHSAIVRYPDLLERTWERLRDLLCDSDQGVVTATVNVVCELARRNPEPFVPLSPQLFEILTHTSNNWLLIKVVKLFGALARVEPRLVRKLLRPISQIISTTPAMSVLYECIHTAIIGHMLEGAGSEELAVRCIDNLGQFLRDSDQNLKYIALLALTKLVPTHPALVAQHEDTILAAIRHPDMTIQLRALELLCQLASTGSLRTILDTLLHVVEETEGASLLRGASQALQDTLENSSAIPTSEAVPVASTDERASFRSQVAESILDLGSTDHYAHVPDMAWYLSVLQRLIRCVDLGIAQHVANQVIDILEHHAPVRPEACAHFEPLLLSGREELFDRTSPESEWLRAGAWACSEYPELIHAHARVCRALLPTSVRTLPARTVAVCIQSAMKLCAYDAAMRTNRWGTESRAELEALISDLKTQLGPLVHHRDSDVHERAQESLQLFTLLQQGLASSQEPTPTPRHEEPGPEMEDHAWDDTVHDRPRAAPRALHLLEPLYFTREDDAAEDGPPTLPPSFDLHTWIVPQGAWPSILEHIEPAPKPKARRTEVPAPPEPVRSSRRKDPSRPKKSKSAVQAQAPPPRPADDDDLHDIPIVRLDLSDLTPQPKPRDEPYASDTPTAAPTVQPKMVTRKKKSRPAS</sequence>
<name>A0AAF0DZG2_9BASI</name>
<dbReference type="Gene3D" id="1.25.10.10">
    <property type="entry name" value="Leucine-rich Repeat Variant"/>
    <property type="match status" value="1"/>
</dbReference>
<comment type="similarity">
    <text evidence="2">Belongs to the adaptor complexes large subunit family.</text>
</comment>
<dbReference type="GO" id="GO:0006623">
    <property type="term" value="P:protein targeting to vacuole"/>
    <property type="evidence" value="ECO:0007669"/>
    <property type="project" value="TreeGrafter"/>
</dbReference>
<dbReference type="InterPro" id="IPR002553">
    <property type="entry name" value="Clathrin/coatomer_adapt-like_N"/>
</dbReference>
<gene>
    <name evidence="9" type="primary">APL5</name>
    <name evidence="9" type="ORF">MOBT1_002147</name>
</gene>
<reference evidence="9" key="1">
    <citation type="submission" date="2023-03" db="EMBL/GenBank/DDBJ databases">
        <title>Mating type loci evolution in Malassezia.</title>
        <authorList>
            <person name="Coelho M.A."/>
        </authorList>
    </citation>
    <scope>NUCLEOTIDE SEQUENCE</scope>
    <source>
        <strain evidence="9">CBS 7876</strain>
    </source>
</reference>
<dbReference type="SUPFAM" id="SSF48371">
    <property type="entry name" value="ARM repeat"/>
    <property type="match status" value="1"/>
</dbReference>
<keyword evidence="4" id="KW-0677">Repeat</keyword>
<evidence type="ECO:0000256" key="3">
    <source>
        <dbReference type="ARBA" id="ARBA00022448"/>
    </source>
</evidence>
<protein>
    <submittedName>
        <fullName evidence="9">AP-3 complex subunit delta</fullName>
    </submittedName>
</protein>
<evidence type="ECO:0000256" key="1">
    <source>
        <dbReference type="ARBA" id="ARBA00004308"/>
    </source>
</evidence>
<dbReference type="PANTHER" id="PTHR22781:SF12">
    <property type="entry name" value="AP-3 COMPLEX SUBUNIT DELTA-1"/>
    <property type="match status" value="1"/>
</dbReference>
<feature type="compositionally biased region" description="Basic and acidic residues" evidence="7">
    <location>
        <begin position="696"/>
        <end position="705"/>
    </location>
</feature>
<accession>A0AAF0DZG2</accession>
<proteinExistence type="inferred from homology"/>
<dbReference type="InterPro" id="IPR011989">
    <property type="entry name" value="ARM-like"/>
</dbReference>
<organism evidence="9 10">
    <name type="scientific">Malassezia obtusa</name>
    <dbReference type="NCBI Taxonomy" id="76774"/>
    <lineage>
        <taxon>Eukaryota</taxon>
        <taxon>Fungi</taxon>
        <taxon>Dikarya</taxon>
        <taxon>Basidiomycota</taxon>
        <taxon>Ustilaginomycotina</taxon>
        <taxon>Malasseziomycetes</taxon>
        <taxon>Malasseziales</taxon>
        <taxon>Malasseziaceae</taxon>
        <taxon>Malassezia</taxon>
    </lineage>
</organism>
<evidence type="ECO:0000256" key="7">
    <source>
        <dbReference type="SAM" id="MobiDB-lite"/>
    </source>
</evidence>
<dbReference type="AlphaFoldDB" id="A0AAF0DZG2"/>
<dbReference type="InterPro" id="IPR017105">
    <property type="entry name" value="AP3_complex_dsu"/>
</dbReference>
<evidence type="ECO:0000256" key="5">
    <source>
        <dbReference type="ARBA" id="ARBA00022927"/>
    </source>
</evidence>
<evidence type="ECO:0000313" key="10">
    <source>
        <dbReference type="Proteomes" id="UP001214603"/>
    </source>
</evidence>
<evidence type="ECO:0000256" key="4">
    <source>
        <dbReference type="ARBA" id="ARBA00022737"/>
    </source>
</evidence>
<evidence type="ECO:0000259" key="8">
    <source>
        <dbReference type="Pfam" id="PF01602"/>
    </source>
</evidence>
<dbReference type="GO" id="GO:0010008">
    <property type="term" value="C:endosome membrane"/>
    <property type="evidence" value="ECO:0007669"/>
    <property type="project" value="TreeGrafter"/>
</dbReference>
<evidence type="ECO:0000256" key="6">
    <source>
        <dbReference type="ARBA" id="ARBA00023136"/>
    </source>
</evidence>
<keyword evidence="5" id="KW-0653">Protein transport</keyword>